<dbReference type="SUPFAM" id="SSF81301">
    <property type="entry name" value="Nucleotidyltransferase"/>
    <property type="match status" value="1"/>
</dbReference>
<sequence length="155" mass="18040">MITIEKKLNVLIKVAELLNKNNINWAIGASLLLYFKGIAEEFHDIDIMVDESEVEIVKKILLSLGTLQPENPNMKYKTNHFLEFKIDDVDFDVMAGFVIVKDNKEYYFPLQKKSIKDYISIDSVTIPLQSIEEWRTYYELMGRAEKVKMINEAIS</sequence>
<dbReference type="EMBL" id="JACOOO010000038">
    <property type="protein sequence ID" value="MBC5630427.1"/>
    <property type="molecule type" value="Genomic_DNA"/>
</dbReference>
<accession>A0ABR7DGF5</accession>
<name>A0ABR7DGF5_9CLOT</name>
<evidence type="ECO:0000313" key="2">
    <source>
        <dbReference type="Proteomes" id="UP000596929"/>
    </source>
</evidence>
<proteinExistence type="predicted"/>
<comment type="caution">
    <text evidence="1">The sequence shown here is derived from an EMBL/GenBank/DDBJ whole genome shotgun (WGS) entry which is preliminary data.</text>
</comment>
<dbReference type="InterPro" id="IPR019646">
    <property type="entry name" value="Aminoglyc_AdlTrfase"/>
</dbReference>
<evidence type="ECO:0000313" key="1">
    <source>
        <dbReference type="EMBL" id="MBC5630427.1"/>
    </source>
</evidence>
<reference evidence="1 2" key="1">
    <citation type="submission" date="2020-08" db="EMBL/GenBank/DDBJ databases">
        <title>Genome public.</title>
        <authorList>
            <person name="Liu C."/>
            <person name="Sun Q."/>
        </authorList>
    </citation>
    <scope>NUCLEOTIDE SEQUENCE [LARGE SCALE GENOMIC DNA]</scope>
    <source>
        <strain evidence="1 2">NSJ-6</strain>
    </source>
</reference>
<gene>
    <name evidence="1" type="ORF">H8S20_16330</name>
</gene>
<dbReference type="Proteomes" id="UP000596929">
    <property type="component" value="Unassembled WGS sequence"/>
</dbReference>
<dbReference type="InterPro" id="IPR043519">
    <property type="entry name" value="NT_sf"/>
</dbReference>
<dbReference type="Pfam" id="PF10706">
    <property type="entry name" value="Aminoglyc_resit"/>
    <property type="match status" value="1"/>
</dbReference>
<dbReference type="RefSeq" id="WP_032118313.1">
    <property type="nucleotide sequence ID" value="NZ_JACOOO010000038.1"/>
</dbReference>
<keyword evidence="2" id="KW-1185">Reference proteome</keyword>
<protein>
    <submittedName>
        <fullName evidence="1">Uncharacterized protein</fullName>
    </submittedName>
</protein>
<organism evidence="1 2">
    <name type="scientific">Clostridium hominis</name>
    <dbReference type="NCBI Taxonomy" id="2763036"/>
    <lineage>
        <taxon>Bacteria</taxon>
        <taxon>Bacillati</taxon>
        <taxon>Bacillota</taxon>
        <taxon>Clostridia</taxon>
        <taxon>Eubacteriales</taxon>
        <taxon>Clostridiaceae</taxon>
        <taxon>Clostridium</taxon>
    </lineage>
</organism>
<dbReference type="Gene3D" id="3.30.460.40">
    <property type="match status" value="1"/>
</dbReference>